<comment type="caution">
    <text evidence="1">The sequence shown here is derived from an EMBL/GenBank/DDBJ whole genome shotgun (WGS) entry which is preliminary data.</text>
</comment>
<organism evidence="1 2">
    <name type="scientific">Fusarium oxysporum</name>
    <name type="common">Fusarium vascular wilt</name>
    <dbReference type="NCBI Taxonomy" id="5507"/>
    <lineage>
        <taxon>Eukaryota</taxon>
        <taxon>Fungi</taxon>
        <taxon>Dikarya</taxon>
        <taxon>Ascomycota</taxon>
        <taxon>Pezizomycotina</taxon>
        <taxon>Sordariomycetes</taxon>
        <taxon>Hypocreomycetidae</taxon>
        <taxon>Hypocreales</taxon>
        <taxon>Nectriaceae</taxon>
        <taxon>Fusarium</taxon>
        <taxon>Fusarium oxysporum species complex</taxon>
    </lineage>
</organism>
<gene>
    <name evidence="1" type="ORF">BFJ68_g16412</name>
</gene>
<dbReference type="AlphaFoldDB" id="A0A420PDG6"/>
<proteinExistence type="predicted"/>
<evidence type="ECO:0000313" key="2">
    <source>
        <dbReference type="Proteomes" id="UP000285860"/>
    </source>
</evidence>
<reference evidence="1 2" key="1">
    <citation type="journal article" date="2018" name="Sci. Rep.">
        <title>Characterisation of pathogen-specific regions and novel effector candidates in Fusarium oxysporum f. sp. cepae.</title>
        <authorList>
            <person name="Armitage A.D."/>
            <person name="Taylor A."/>
            <person name="Sobczyk M.K."/>
            <person name="Baxter L."/>
            <person name="Greenfield B.P."/>
            <person name="Bates H.J."/>
            <person name="Wilson F."/>
            <person name="Jackson A.C."/>
            <person name="Ott S."/>
            <person name="Harrison R.J."/>
            <person name="Clarkson J.P."/>
        </authorList>
    </citation>
    <scope>NUCLEOTIDE SEQUENCE [LARGE SCALE GENOMIC DNA]</scope>
    <source>
        <strain evidence="1 2">Fo_A28</strain>
    </source>
</reference>
<accession>A0A420PDG6</accession>
<dbReference type="EMBL" id="MRCY01000268">
    <property type="protein sequence ID" value="RKK90558.1"/>
    <property type="molecule type" value="Genomic_DNA"/>
</dbReference>
<evidence type="ECO:0000313" key="1">
    <source>
        <dbReference type="EMBL" id="RKK90558.1"/>
    </source>
</evidence>
<dbReference type="Proteomes" id="UP000285860">
    <property type="component" value="Unassembled WGS sequence"/>
</dbReference>
<sequence>MGSKNAQAVEDLVLGASPQKIEQFKNLLRFFDLLAMATGFRINARLFLAALLPKNDQNLCGLQKGHKQGLGQGVV</sequence>
<protein>
    <submittedName>
        <fullName evidence="1">Uncharacterized protein</fullName>
    </submittedName>
</protein>
<name>A0A420PDG6_FUSOX</name>